<evidence type="ECO:0000313" key="4">
    <source>
        <dbReference type="Proteomes" id="UP000054279"/>
    </source>
</evidence>
<dbReference type="GO" id="GO:0007165">
    <property type="term" value="P:signal transduction"/>
    <property type="evidence" value="ECO:0007669"/>
    <property type="project" value="TreeGrafter"/>
</dbReference>
<feature type="domain" description="Protein kinase" evidence="2">
    <location>
        <begin position="330"/>
        <end position="586"/>
    </location>
</feature>
<dbReference type="PANTHER" id="PTHR23257">
    <property type="entry name" value="SERINE-THREONINE PROTEIN KINASE"/>
    <property type="match status" value="1"/>
</dbReference>
<feature type="region of interest" description="Disordered" evidence="1">
    <location>
        <begin position="312"/>
        <end position="355"/>
    </location>
</feature>
<reference evidence="3 4" key="1">
    <citation type="submission" date="2014-06" db="EMBL/GenBank/DDBJ databases">
        <title>Evolutionary Origins and Diversification of the Mycorrhizal Mutualists.</title>
        <authorList>
            <consortium name="DOE Joint Genome Institute"/>
            <consortium name="Mycorrhizal Genomics Consortium"/>
            <person name="Kohler A."/>
            <person name="Kuo A."/>
            <person name="Nagy L.G."/>
            <person name="Floudas D."/>
            <person name="Copeland A."/>
            <person name="Barry K.W."/>
            <person name="Cichocki N."/>
            <person name="Veneault-Fourrey C."/>
            <person name="LaButti K."/>
            <person name="Lindquist E.A."/>
            <person name="Lipzen A."/>
            <person name="Lundell T."/>
            <person name="Morin E."/>
            <person name="Murat C."/>
            <person name="Riley R."/>
            <person name="Ohm R."/>
            <person name="Sun H."/>
            <person name="Tunlid A."/>
            <person name="Henrissat B."/>
            <person name="Grigoriev I.V."/>
            <person name="Hibbett D.S."/>
            <person name="Martin F."/>
        </authorList>
    </citation>
    <scope>NUCLEOTIDE SEQUENCE [LARGE SCALE GENOMIC DNA]</scope>
    <source>
        <strain evidence="3 4">SS14</strain>
    </source>
</reference>
<proteinExistence type="predicted"/>
<dbReference type="InterPro" id="IPR036322">
    <property type="entry name" value="WD40_repeat_dom_sf"/>
</dbReference>
<dbReference type="InterPro" id="IPR000719">
    <property type="entry name" value="Prot_kinase_dom"/>
</dbReference>
<keyword evidence="4" id="KW-1185">Reference proteome</keyword>
<dbReference type="OrthoDB" id="4062651at2759"/>
<sequence>MVTSFEYTFVDSTINWSIGEFHTSLSFSADGILLAGRKASTDQTTGELKIWNVFNGEETRPKSLWRFAVFSRTESDRIVGCESGDAQMMRRDAPDLAQWSDAKVQVHGSPLVAWKVPVAFNITGWRIFTPATYSNDTSRYIYPHNAAIEYNGSLYTTITRTPNSSCFTCSPDGTLLVVGHNDGMVLIYKVGNKTAKSKFALPGCGTIRVTSCTWSDDGEWIATGDDKGDKVIPHKQENPVNVLIFLGDNTALVILCGIYLHVWDMGQEAYLENTGLPTRAKNITLDRTRKPQRVGLVIEDNIVIYDLKAKATTGTAPPQPDPQIQSQPQSQPQTSGGTPNPPTASQGRRKAKNSAISPELAALDITNEIIKTKPDLYPGLYFEIYRACLKTWYTLRHENLVPLFGLSADFGRFPAIITSWMVNGLLTIYLQSEDDYDTMELILGVGKGVAYLHSQGIVHSDIQGRSVLVDELGYACLANPGLLNVFLNGPLTNTIKTDETDRWKAPELLGKSPTGTTFASDIYAFTMTSLEILTRKDPFSDVSDDDLVANLVLSNQRPGRPADADDALWDLTASAKTFKRFNTYIY</sequence>
<dbReference type="HOGENOM" id="CLU_465523_0_0_1"/>
<dbReference type="SUPFAM" id="SSF50978">
    <property type="entry name" value="WD40 repeat-like"/>
    <property type="match status" value="1"/>
</dbReference>
<dbReference type="SUPFAM" id="SSF56112">
    <property type="entry name" value="Protein kinase-like (PK-like)"/>
    <property type="match status" value="1"/>
</dbReference>
<dbReference type="Gene3D" id="1.10.510.10">
    <property type="entry name" value="Transferase(Phosphotransferase) domain 1"/>
    <property type="match status" value="1"/>
</dbReference>
<feature type="compositionally biased region" description="Low complexity" evidence="1">
    <location>
        <begin position="322"/>
        <end position="338"/>
    </location>
</feature>
<evidence type="ECO:0000259" key="2">
    <source>
        <dbReference type="PROSITE" id="PS50011"/>
    </source>
</evidence>
<dbReference type="InterPro" id="IPR050167">
    <property type="entry name" value="Ser_Thr_protein_kinase"/>
</dbReference>
<dbReference type="Gene3D" id="2.130.10.10">
    <property type="entry name" value="YVTN repeat-like/Quinoprotein amine dehydrogenase"/>
    <property type="match status" value="1"/>
</dbReference>
<dbReference type="Proteomes" id="UP000054279">
    <property type="component" value="Unassembled WGS sequence"/>
</dbReference>
<dbReference type="InterPro" id="IPR001680">
    <property type="entry name" value="WD40_rpt"/>
</dbReference>
<dbReference type="AlphaFoldDB" id="A0A0C9UIR4"/>
<dbReference type="InterPro" id="IPR001245">
    <property type="entry name" value="Ser-Thr/Tyr_kinase_cat_dom"/>
</dbReference>
<dbReference type="GO" id="GO:0005737">
    <property type="term" value="C:cytoplasm"/>
    <property type="evidence" value="ECO:0007669"/>
    <property type="project" value="TreeGrafter"/>
</dbReference>
<dbReference type="Pfam" id="PF00400">
    <property type="entry name" value="WD40"/>
    <property type="match status" value="2"/>
</dbReference>
<dbReference type="PROSITE" id="PS50011">
    <property type="entry name" value="PROTEIN_KINASE_DOM"/>
    <property type="match status" value="1"/>
</dbReference>
<evidence type="ECO:0000313" key="3">
    <source>
        <dbReference type="EMBL" id="KIJ34764.1"/>
    </source>
</evidence>
<name>A0A0C9UIR4_SPHS4</name>
<evidence type="ECO:0000256" key="1">
    <source>
        <dbReference type="SAM" id="MobiDB-lite"/>
    </source>
</evidence>
<gene>
    <name evidence="3" type="ORF">M422DRAFT_263117</name>
</gene>
<dbReference type="Pfam" id="PF07714">
    <property type="entry name" value="PK_Tyr_Ser-Thr"/>
    <property type="match status" value="1"/>
</dbReference>
<dbReference type="GO" id="GO:0004672">
    <property type="term" value="F:protein kinase activity"/>
    <property type="evidence" value="ECO:0007669"/>
    <property type="project" value="InterPro"/>
</dbReference>
<protein>
    <recommendedName>
        <fullName evidence="2">Protein kinase domain-containing protein</fullName>
    </recommendedName>
</protein>
<dbReference type="InterPro" id="IPR011009">
    <property type="entry name" value="Kinase-like_dom_sf"/>
</dbReference>
<accession>A0A0C9UIR4</accession>
<dbReference type="EMBL" id="KN837196">
    <property type="protein sequence ID" value="KIJ34764.1"/>
    <property type="molecule type" value="Genomic_DNA"/>
</dbReference>
<dbReference type="InterPro" id="IPR015943">
    <property type="entry name" value="WD40/YVTN_repeat-like_dom_sf"/>
</dbReference>
<organism evidence="3 4">
    <name type="scientific">Sphaerobolus stellatus (strain SS14)</name>
    <dbReference type="NCBI Taxonomy" id="990650"/>
    <lineage>
        <taxon>Eukaryota</taxon>
        <taxon>Fungi</taxon>
        <taxon>Dikarya</taxon>
        <taxon>Basidiomycota</taxon>
        <taxon>Agaricomycotina</taxon>
        <taxon>Agaricomycetes</taxon>
        <taxon>Phallomycetidae</taxon>
        <taxon>Geastrales</taxon>
        <taxon>Sphaerobolaceae</taxon>
        <taxon>Sphaerobolus</taxon>
    </lineage>
</organism>
<dbReference type="GO" id="GO:0005524">
    <property type="term" value="F:ATP binding"/>
    <property type="evidence" value="ECO:0007669"/>
    <property type="project" value="InterPro"/>
</dbReference>